<evidence type="ECO:0000256" key="2">
    <source>
        <dbReference type="SAM" id="SignalP"/>
    </source>
</evidence>
<feature type="region of interest" description="Disordered" evidence="1">
    <location>
        <begin position="67"/>
        <end position="168"/>
    </location>
</feature>
<feature type="compositionally biased region" description="Low complexity" evidence="1">
    <location>
        <begin position="90"/>
        <end position="119"/>
    </location>
</feature>
<evidence type="ECO:0000313" key="3">
    <source>
        <dbReference type="Proteomes" id="UP000504606"/>
    </source>
</evidence>
<sequence length="217" mass="23551">MTAVRPPAAQRRMQLLCLAVLGLAVGGARGSGHGLSEYEYEYDELPREHLAPLTRFGRDTEHVQHVPADAPRAPGAADAGVVQRVPRSPATALQESAAPEAAAAEAQQQPAAPAEQRPPGARRHAAEQPQVPEPATELEPPPRVEGAEEDVSTEQTPQVPTAVPKHGLGKEDMETANFFWGLGPVYPHLYVYRRVPHLVPLHGWNPYHAYLLTHPSR</sequence>
<dbReference type="Proteomes" id="UP000504606">
    <property type="component" value="Unplaced"/>
</dbReference>
<proteinExistence type="predicted"/>
<feature type="chain" id="PRO_5027024345" evidence="2">
    <location>
        <begin position="31"/>
        <end position="217"/>
    </location>
</feature>
<accession>A0A6J1T850</accession>
<gene>
    <name evidence="4" type="primary">LOC113213106</name>
</gene>
<dbReference type="KEGG" id="foc:113213106"/>
<dbReference type="RefSeq" id="XP_026287840.1">
    <property type="nucleotide sequence ID" value="XM_026432055.2"/>
</dbReference>
<feature type="compositionally biased region" description="Low complexity" evidence="1">
    <location>
        <begin position="67"/>
        <end position="82"/>
    </location>
</feature>
<protein>
    <submittedName>
        <fullName evidence="4">Submandibular gland secretory Glx-rich protein CB-like isoform X1</fullName>
    </submittedName>
</protein>
<evidence type="ECO:0000313" key="4">
    <source>
        <dbReference type="RefSeq" id="XP_026287840.1"/>
    </source>
</evidence>
<name>A0A6J1T850_FRAOC</name>
<keyword evidence="2" id="KW-0732">Signal</keyword>
<feature type="signal peptide" evidence="2">
    <location>
        <begin position="1"/>
        <end position="30"/>
    </location>
</feature>
<organism evidence="3 4">
    <name type="scientific">Frankliniella occidentalis</name>
    <name type="common">Western flower thrips</name>
    <name type="synonym">Euthrips occidentalis</name>
    <dbReference type="NCBI Taxonomy" id="133901"/>
    <lineage>
        <taxon>Eukaryota</taxon>
        <taxon>Metazoa</taxon>
        <taxon>Ecdysozoa</taxon>
        <taxon>Arthropoda</taxon>
        <taxon>Hexapoda</taxon>
        <taxon>Insecta</taxon>
        <taxon>Pterygota</taxon>
        <taxon>Neoptera</taxon>
        <taxon>Paraneoptera</taxon>
        <taxon>Thysanoptera</taxon>
        <taxon>Terebrantia</taxon>
        <taxon>Thripoidea</taxon>
        <taxon>Thripidae</taxon>
        <taxon>Frankliniella</taxon>
    </lineage>
</organism>
<reference evidence="4" key="1">
    <citation type="submission" date="2025-08" db="UniProtKB">
        <authorList>
            <consortium name="RefSeq"/>
        </authorList>
    </citation>
    <scope>IDENTIFICATION</scope>
    <source>
        <tissue evidence="4">Whole organism</tissue>
    </source>
</reference>
<keyword evidence="3" id="KW-1185">Reference proteome</keyword>
<evidence type="ECO:0000256" key="1">
    <source>
        <dbReference type="SAM" id="MobiDB-lite"/>
    </source>
</evidence>
<dbReference type="GeneID" id="113213106"/>
<dbReference type="AlphaFoldDB" id="A0A6J1T850"/>